<organism evidence="2 3">
    <name type="scientific">Protopolystoma xenopodis</name>
    <dbReference type="NCBI Taxonomy" id="117903"/>
    <lineage>
        <taxon>Eukaryota</taxon>
        <taxon>Metazoa</taxon>
        <taxon>Spiralia</taxon>
        <taxon>Lophotrochozoa</taxon>
        <taxon>Platyhelminthes</taxon>
        <taxon>Monogenea</taxon>
        <taxon>Polyopisthocotylea</taxon>
        <taxon>Polystomatidea</taxon>
        <taxon>Polystomatidae</taxon>
        <taxon>Protopolystoma</taxon>
    </lineage>
</organism>
<comment type="caution">
    <text evidence="2">The sequence shown here is derived from an EMBL/GenBank/DDBJ whole genome shotgun (WGS) entry which is preliminary data.</text>
</comment>
<keyword evidence="3" id="KW-1185">Reference proteome</keyword>
<evidence type="ECO:0000313" key="3">
    <source>
        <dbReference type="Proteomes" id="UP000784294"/>
    </source>
</evidence>
<evidence type="ECO:0000256" key="1">
    <source>
        <dbReference type="SAM" id="MobiDB-lite"/>
    </source>
</evidence>
<accession>A0A3S5BUY4</accession>
<proteinExistence type="predicted"/>
<evidence type="ECO:0000313" key="2">
    <source>
        <dbReference type="EMBL" id="VEL41202.1"/>
    </source>
</evidence>
<dbReference type="AlphaFoldDB" id="A0A3S5BUY4"/>
<name>A0A3S5BUY4_9PLAT</name>
<dbReference type="Proteomes" id="UP000784294">
    <property type="component" value="Unassembled WGS sequence"/>
</dbReference>
<feature type="region of interest" description="Disordered" evidence="1">
    <location>
        <begin position="33"/>
        <end position="70"/>
    </location>
</feature>
<dbReference type="EMBL" id="CAAALY010268358">
    <property type="protein sequence ID" value="VEL41202.1"/>
    <property type="molecule type" value="Genomic_DNA"/>
</dbReference>
<reference evidence="2" key="1">
    <citation type="submission" date="2018-11" db="EMBL/GenBank/DDBJ databases">
        <authorList>
            <consortium name="Pathogen Informatics"/>
        </authorList>
    </citation>
    <scope>NUCLEOTIDE SEQUENCE</scope>
</reference>
<protein>
    <submittedName>
        <fullName evidence="2">Uncharacterized protein</fullName>
    </submittedName>
</protein>
<gene>
    <name evidence="2" type="ORF">PXEA_LOCUS34642</name>
</gene>
<sequence length="89" mass="9509">MASSPTCTSFRVEYAGLFTACLDPIVRVPSSLMLKRSTNPPDQGDSVGGLGGATNSQTGPKKPSADSSARRAYIRAHCRVHVLQWSSDR</sequence>